<evidence type="ECO:0000259" key="16">
    <source>
        <dbReference type="PROSITE" id="PS51194"/>
    </source>
</evidence>
<feature type="domain" description="Helicase C-terminal" evidence="16">
    <location>
        <begin position="339"/>
        <end position="494"/>
    </location>
</feature>
<feature type="compositionally biased region" description="Basic residues" evidence="14">
    <location>
        <begin position="851"/>
        <end position="870"/>
    </location>
</feature>
<dbReference type="GO" id="GO:0005524">
    <property type="term" value="F:ATP binding"/>
    <property type="evidence" value="ECO:0007669"/>
    <property type="project" value="UniProtKB-KW"/>
</dbReference>
<dbReference type="SMART" id="SM00487">
    <property type="entry name" value="DEXDc"/>
    <property type="match status" value="1"/>
</dbReference>
<dbReference type="PANTHER" id="PTHR47959:SF8">
    <property type="entry name" value="RNA HELICASE"/>
    <property type="match status" value="1"/>
</dbReference>
<evidence type="ECO:0000313" key="18">
    <source>
        <dbReference type="EMBL" id="OLL24361.1"/>
    </source>
</evidence>
<evidence type="ECO:0000256" key="10">
    <source>
        <dbReference type="ARBA" id="ARBA00022884"/>
    </source>
</evidence>
<keyword evidence="9" id="KW-0067">ATP-binding</keyword>
<evidence type="ECO:0000256" key="8">
    <source>
        <dbReference type="ARBA" id="ARBA00022806"/>
    </source>
</evidence>
<dbReference type="OMA" id="EDQFGMM"/>
<dbReference type="PANTHER" id="PTHR47959">
    <property type="entry name" value="ATP-DEPENDENT RNA HELICASE RHLE-RELATED"/>
    <property type="match status" value="1"/>
</dbReference>
<dbReference type="SUPFAM" id="SSF52540">
    <property type="entry name" value="P-loop containing nucleoside triphosphate hydrolases"/>
    <property type="match status" value="1"/>
</dbReference>
<evidence type="ECO:0000256" key="6">
    <source>
        <dbReference type="ARBA" id="ARBA00022741"/>
    </source>
</evidence>
<comment type="function">
    <text evidence="1">ATP-binding RNA helicase involved in the biogenesis of 60S ribosomal subunits and is required for the normal formation of 25S and 5.8S rRNAs.</text>
</comment>
<dbReference type="InterPro" id="IPR027417">
    <property type="entry name" value="P-loop_NTPase"/>
</dbReference>
<accession>A0A1U7LPB2</accession>
<proteinExistence type="inferred from homology"/>
<dbReference type="EC" id="3.6.4.13" evidence="4"/>
<comment type="subcellular location">
    <subcellularLocation>
        <location evidence="2">Nucleus</location>
    </subcellularLocation>
</comment>
<keyword evidence="11" id="KW-0539">Nucleus</keyword>
<sequence>MSFIKSLGGQQFFRAQVDLHKSYSANPINQDMVHRAESPADSEHEVDISEWLTASAKQNTQKFISPGELLPQDSDEDEEFISNQRLVANRKTKGQKIFKGGAFQTMGLNQTLLKAITHKGFKVPTPIQRKTIPLLLQGRDVVGMARTGSGKTAAFVIPMIEKLKTHTAKAILQRVGARAIIMSPSRELAIQSLKVVRELGKGTDLKSALLVGGDSLEDQFGLMVNNPDMQVALVFFHLILFEMGFASQLSEVLYKLPDSRQTLLFSATLPKSLVEFAKAGLQEPILVRLDVDNKISTELESAFFSIKSADKEGSLLYLLQEVIQIPLDLNEQEQNIMTDGKKKRKHTQGQYQATSQYSTILFCATKHHVEYLSRFLTLAGYKVSLVYGSLDQVARRAHIEAFRNGRSNILIVTDVAARGIDIPLLSNVINYDFPAEPKIFVHRVGRTARAGRRGWAYSFVRAEDASYLLDLQLFLGRGIVSTGKNVVDYTRDVVLGCMPREEVEKCSEWVTKVMGEDAELSSLKGVVGKSERLYLKTRPNASTESIKRAKKVVESRAWYTVNPLLACKSSDANEMREKLLAKVSGFRPSETVFEIGCRGLKRTEAADVMRRRRDLITPAARKTIDNERQNSGDETLPSEDEDVDLDGVFSISMSTRKRKKPKMISFRDSENFISHYAPTSAIEESGYSISKGTNKSFAEAARGATMDLVHDETVDQFGAAQRIKGQRWDPKKKNFVNKMNDEDGSKGGAPKMIRGESGVKIPATYKSGRFEAWRSSHKTKVPRVGDEESNSQNTAIGNGKRFKHRKIQAPKLPDKARDDYHSRKKRVHEAREKGLYGKAKSELKNLSAIRRDKRLKEKRKAKNARPSRKK</sequence>
<dbReference type="GO" id="GO:0042254">
    <property type="term" value="P:ribosome biogenesis"/>
    <property type="evidence" value="ECO:0007669"/>
    <property type="project" value="UniProtKB-KW"/>
</dbReference>
<evidence type="ECO:0000256" key="2">
    <source>
        <dbReference type="ARBA" id="ARBA00004123"/>
    </source>
</evidence>
<comment type="caution">
    <text evidence="18">The sequence shown here is derived from an EMBL/GenBank/DDBJ whole genome shotgun (WGS) entry which is preliminary data.</text>
</comment>
<dbReference type="STRING" id="1198029.A0A1U7LPB2"/>
<dbReference type="InterPro" id="IPR050079">
    <property type="entry name" value="DEAD_box_RNA_helicase"/>
</dbReference>
<evidence type="ECO:0000256" key="14">
    <source>
        <dbReference type="SAM" id="MobiDB-lite"/>
    </source>
</evidence>
<protein>
    <recommendedName>
        <fullName evidence="4">RNA helicase</fullName>
        <ecNumber evidence="4">3.6.4.13</ecNumber>
    </recommendedName>
</protein>
<dbReference type="GO" id="GO:0016887">
    <property type="term" value="F:ATP hydrolysis activity"/>
    <property type="evidence" value="ECO:0007669"/>
    <property type="project" value="RHEA"/>
</dbReference>
<evidence type="ECO:0000256" key="9">
    <source>
        <dbReference type="ARBA" id="ARBA00022840"/>
    </source>
</evidence>
<keyword evidence="19" id="KW-1185">Reference proteome</keyword>
<feature type="compositionally biased region" description="Basic and acidic residues" evidence="14">
    <location>
        <begin position="829"/>
        <end position="843"/>
    </location>
</feature>
<dbReference type="GO" id="GO:0005634">
    <property type="term" value="C:nucleus"/>
    <property type="evidence" value="ECO:0007669"/>
    <property type="project" value="UniProtKB-SubCell"/>
</dbReference>
<evidence type="ECO:0000256" key="12">
    <source>
        <dbReference type="ARBA" id="ARBA00047984"/>
    </source>
</evidence>
<dbReference type="Pfam" id="PF00270">
    <property type="entry name" value="DEAD"/>
    <property type="match status" value="1"/>
</dbReference>
<keyword evidence="7" id="KW-0378">Hydrolase</keyword>
<dbReference type="PROSITE" id="PS51194">
    <property type="entry name" value="HELICASE_CTER"/>
    <property type="match status" value="1"/>
</dbReference>
<feature type="compositionally biased region" description="Basic and acidic residues" evidence="14">
    <location>
        <begin position="622"/>
        <end position="631"/>
    </location>
</feature>
<dbReference type="InterPro" id="IPR014014">
    <property type="entry name" value="RNA_helicase_DEAD_Q_motif"/>
</dbReference>
<evidence type="ECO:0000256" key="5">
    <source>
        <dbReference type="ARBA" id="ARBA00022517"/>
    </source>
</evidence>
<dbReference type="PROSITE" id="PS51192">
    <property type="entry name" value="HELICASE_ATP_BIND_1"/>
    <property type="match status" value="1"/>
</dbReference>
<keyword evidence="8 18" id="KW-0347">Helicase</keyword>
<evidence type="ECO:0000256" key="1">
    <source>
        <dbReference type="ARBA" id="ARBA00003706"/>
    </source>
</evidence>
<feature type="region of interest" description="Disordered" evidence="14">
    <location>
        <begin position="620"/>
        <end position="640"/>
    </location>
</feature>
<dbReference type="SMART" id="SM01123">
    <property type="entry name" value="DBP10CT"/>
    <property type="match status" value="1"/>
</dbReference>
<reference evidence="18 19" key="1">
    <citation type="submission" date="2016-04" db="EMBL/GenBank/DDBJ databases">
        <title>Evolutionary innovation and constraint leading to complex multicellularity in the Ascomycota.</title>
        <authorList>
            <person name="Cisse O."/>
            <person name="Nguyen A."/>
            <person name="Hewitt D.A."/>
            <person name="Jedd G."/>
            <person name="Stajich J.E."/>
        </authorList>
    </citation>
    <scope>NUCLEOTIDE SEQUENCE [LARGE SCALE GENOMIC DNA]</scope>
    <source>
        <strain evidence="18 19">DAH-3</strain>
    </source>
</reference>
<gene>
    <name evidence="18" type="ORF">NEOLI_002787</name>
</gene>
<evidence type="ECO:0000259" key="17">
    <source>
        <dbReference type="PROSITE" id="PS51195"/>
    </source>
</evidence>
<dbReference type="Proteomes" id="UP000186594">
    <property type="component" value="Unassembled WGS sequence"/>
</dbReference>
<evidence type="ECO:0000256" key="3">
    <source>
        <dbReference type="ARBA" id="ARBA00010379"/>
    </source>
</evidence>
<feature type="domain" description="Helicase ATP-binding" evidence="15">
    <location>
        <begin position="132"/>
        <end position="287"/>
    </location>
</feature>
<feature type="short sequence motif" description="Q motif" evidence="13">
    <location>
        <begin position="101"/>
        <end position="129"/>
    </location>
</feature>
<name>A0A1U7LPB2_NEOID</name>
<evidence type="ECO:0000259" key="15">
    <source>
        <dbReference type="PROSITE" id="PS51192"/>
    </source>
</evidence>
<evidence type="ECO:0000256" key="13">
    <source>
        <dbReference type="PROSITE-ProRule" id="PRU00552"/>
    </source>
</evidence>
<evidence type="ECO:0000313" key="19">
    <source>
        <dbReference type="Proteomes" id="UP000186594"/>
    </source>
</evidence>
<organism evidence="18 19">
    <name type="scientific">Neolecta irregularis (strain DAH-3)</name>
    <dbReference type="NCBI Taxonomy" id="1198029"/>
    <lineage>
        <taxon>Eukaryota</taxon>
        <taxon>Fungi</taxon>
        <taxon>Dikarya</taxon>
        <taxon>Ascomycota</taxon>
        <taxon>Taphrinomycotina</taxon>
        <taxon>Neolectales</taxon>
        <taxon>Neolectaceae</taxon>
        <taxon>Neolecta</taxon>
    </lineage>
</organism>
<dbReference type="GO" id="GO:0003724">
    <property type="term" value="F:RNA helicase activity"/>
    <property type="evidence" value="ECO:0007669"/>
    <property type="project" value="UniProtKB-EC"/>
</dbReference>
<dbReference type="EMBL" id="LXFE01000853">
    <property type="protein sequence ID" value="OLL24361.1"/>
    <property type="molecule type" value="Genomic_DNA"/>
</dbReference>
<dbReference type="PROSITE" id="PS51195">
    <property type="entry name" value="Q_MOTIF"/>
    <property type="match status" value="1"/>
</dbReference>
<dbReference type="GO" id="GO:0005829">
    <property type="term" value="C:cytosol"/>
    <property type="evidence" value="ECO:0007669"/>
    <property type="project" value="TreeGrafter"/>
</dbReference>
<dbReference type="AlphaFoldDB" id="A0A1U7LPB2"/>
<dbReference type="GO" id="GO:0003723">
    <property type="term" value="F:RNA binding"/>
    <property type="evidence" value="ECO:0007669"/>
    <property type="project" value="UniProtKB-KW"/>
</dbReference>
<dbReference type="OrthoDB" id="10261375at2759"/>
<dbReference type="Pfam" id="PF08147">
    <property type="entry name" value="DBP10CT"/>
    <property type="match status" value="1"/>
</dbReference>
<dbReference type="GO" id="GO:0010467">
    <property type="term" value="P:gene expression"/>
    <property type="evidence" value="ECO:0007669"/>
    <property type="project" value="UniProtKB-ARBA"/>
</dbReference>
<evidence type="ECO:0000256" key="7">
    <source>
        <dbReference type="ARBA" id="ARBA00022801"/>
    </source>
</evidence>
<feature type="domain" description="DEAD-box RNA helicase Q" evidence="17">
    <location>
        <begin position="101"/>
        <end position="129"/>
    </location>
</feature>
<dbReference type="InterPro" id="IPR012541">
    <property type="entry name" value="DBP10_C"/>
</dbReference>
<dbReference type="SMART" id="SM00490">
    <property type="entry name" value="HELICc"/>
    <property type="match status" value="1"/>
</dbReference>
<dbReference type="CDD" id="cd18787">
    <property type="entry name" value="SF2_C_DEAD"/>
    <property type="match status" value="1"/>
</dbReference>
<evidence type="ECO:0000256" key="11">
    <source>
        <dbReference type="ARBA" id="ARBA00023242"/>
    </source>
</evidence>
<comment type="catalytic activity">
    <reaction evidence="12">
        <text>ATP + H2O = ADP + phosphate + H(+)</text>
        <dbReference type="Rhea" id="RHEA:13065"/>
        <dbReference type="ChEBI" id="CHEBI:15377"/>
        <dbReference type="ChEBI" id="CHEBI:15378"/>
        <dbReference type="ChEBI" id="CHEBI:30616"/>
        <dbReference type="ChEBI" id="CHEBI:43474"/>
        <dbReference type="ChEBI" id="CHEBI:456216"/>
        <dbReference type="EC" id="3.6.4.13"/>
    </reaction>
</comment>
<dbReference type="Pfam" id="PF00271">
    <property type="entry name" value="Helicase_C"/>
    <property type="match status" value="1"/>
</dbReference>
<dbReference type="InterPro" id="IPR011545">
    <property type="entry name" value="DEAD/DEAH_box_helicase_dom"/>
</dbReference>
<keyword evidence="5" id="KW-0690">Ribosome biogenesis</keyword>
<feature type="compositionally biased region" description="Basic and acidic residues" evidence="14">
    <location>
        <begin position="812"/>
        <end position="821"/>
    </location>
</feature>
<evidence type="ECO:0000256" key="4">
    <source>
        <dbReference type="ARBA" id="ARBA00012552"/>
    </source>
</evidence>
<dbReference type="Gene3D" id="3.40.50.300">
    <property type="entry name" value="P-loop containing nucleotide triphosphate hydrolases"/>
    <property type="match status" value="3"/>
</dbReference>
<comment type="similarity">
    <text evidence="3">Belongs to the DEAD box helicase family. DDX54/DBP10 subfamily.</text>
</comment>
<dbReference type="InterPro" id="IPR014001">
    <property type="entry name" value="Helicase_ATP-bd"/>
</dbReference>
<dbReference type="InterPro" id="IPR001650">
    <property type="entry name" value="Helicase_C-like"/>
</dbReference>
<keyword evidence="10" id="KW-0694">RNA-binding</keyword>
<feature type="region of interest" description="Disordered" evidence="14">
    <location>
        <begin position="774"/>
        <end position="870"/>
    </location>
</feature>
<feature type="region of interest" description="Disordered" evidence="14">
    <location>
        <begin position="734"/>
        <end position="754"/>
    </location>
</feature>
<keyword evidence="6" id="KW-0547">Nucleotide-binding</keyword>